<gene>
    <name evidence="1" type="ORF">NCTC9081_00220</name>
</gene>
<protein>
    <submittedName>
        <fullName evidence="1">TraE protein</fullName>
    </submittedName>
</protein>
<reference evidence="1 2" key="1">
    <citation type="submission" date="2018-06" db="EMBL/GenBank/DDBJ databases">
        <authorList>
            <consortium name="Pathogen Informatics"/>
            <person name="Doyle S."/>
        </authorList>
    </citation>
    <scope>NUCLEOTIDE SEQUENCE [LARGE SCALE GENOMIC DNA]</scope>
    <source>
        <strain evidence="1 2">NCTC9081</strain>
    </source>
</reference>
<dbReference type="Proteomes" id="UP000254716">
    <property type="component" value="Unassembled WGS sequence"/>
</dbReference>
<proteinExistence type="predicted"/>
<sequence>MKTDSTGIAARMMLSLDRERICECLLSHRQLQSTPLQVRYPQGVRGCPWYHERTAFSFRL</sequence>
<dbReference type="AlphaFoldDB" id="A0A376VUS2"/>
<dbReference type="EMBL" id="UGCV01000006">
    <property type="protein sequence ID" value="STJ14879.1"/>
    <property type="molecule type" value="Genomic_DNA"/>
</dbReference>
<accession>A0A376VUS2</accession>
<evidence type="ECO:0000313" key="1">
    <source>
        <dbReference type="EMBL" id="STJ14879.1"/>
    </source>
</evidence>
<name>A0A376VUS2_ECOLX</name>
<organism evidence="1 2">
    <name type="scientific">Escherichia coli</name>
    <dbReference type="NCBI Taxonomy" id="562"/>
    <lineage>
        <taxon>Bacteria</taxon>
        <taxon>Pseudomonadati</taxon>
        <taxon>Pseudomonadota</taxon>
        <taxon>Gammaproteobacteria</taxon>
        <taxon>Enterobacterales</taxon>
        <taxon>Enterobacteriaceae</taxon>
        <taxon>Escherichia</taxon>
    </lineage>
</organism>
<evidence type="ECO:0000313" key="2">
    <source>
        <dbReference type="Proteomes" id="UP000254716"/>
    </source>
</evidence>